<comment type="caution">
    <text evidence="1">The sequence shown here is derived from an EMBL/GenBank/DDBJ whole genome shotgun (WGS) entry which is preliminary data.</text>
</comment>
<protein>
    <submittedName>
        <fullName evidence="1">Uncharacterized protein</fullName>
    </submittedName>
</protein>
<proteinExistence type="predicted"/>
<organism evidence="1 2">
    <name type="scientific">Dreissena polymorpha</name>
    <name type="common">Zebra mussel</name>
    <name type="synonym">Mytilus polymorpha</name>
    <dbReference type="NCBI Taxonomy" id="45954"/>
    <lineage>
        <taxon>Eukaryota</taxon>
        <taxon>Metazoa</taxon>
        <taxon>Spiralia</taxon>
        <taxon>Lophotrochozoa</taxon>
        <taxon>Mollusca</taxon>
        <taxon>Bivalvia</taxon>
        <taxon>Autobranchia</taxon>
        <taxon>Heteroconchia</taxon>
        <taxon>Euheterodonta</taxon>
        <taxon>Imparidentia</taxon>
        <taxon>Neoheterodontei</taxon>
        <taxon>Myida</taxon>
        <taxon>Dreissenoidea</taxon>
        <taxon>Dreissenidae</taxon>
        <taxon>Dreissena</taxon>
    </lineage>
</organism>
<keyword evidence="2" id="KW-1185">Reference proteome</keyword>
<accession>A0A9D4M0V4</accession>
<evidence type="ECO:0000313" key="2">
    <source>
        <dbReference type="Proteomes" id="UP000828390"/>
    </source>
</evidence>
<dbReference type="EMBL" id="JAIWYP010000002">
    <property type="protein sequence ID" value="KAH3867561.1"/>
    <property type="molecule type" value="Genomic_DNA"/>
</dbReference>
<gene>
    <name evidence="1" type="ORF">DPMN_030693</name>
</gene>
<name>A0A9D4M0V4_DREPO</name>
<dbReference type="AlphaFoldDB" id="A0A9D4M0V4"/>
<sequence length="91" mass="10200">MDMTMIGEKLEEVTCLKHTAAILSKDGTSTAEGRIRITVTKNAPTVGIEPVISRSLGGHHIHYTTATKQAFKHKYCRRPLRISYMDLKTNE</sequence>
<reference evidence="1" key="2">
    <citation type="submission" date="2020-11" db="EMBL/GenBank/DDBJ databases">
        <authorList>
            <person name="McCartney M.A."/>
            <person name="Auch B."/>
            <person name="Kono T."/>
            <person name="Mallez S."/>
            <person name="Becker A."/>
            <person name="Gohl D.M."/>
            <person name="Silverstein K.A.T."/>
            <person name="Koren S."/>
            <person name="Bechman K.B."/>
            <person name="Herman A."/>
            <person name="Abrahante J.E."/>
            <person name="Garbe J."/>
        </authorList>
    </citation>
    <scope>NUCLEOTIDE SEQUENCE</scope>
    <source>
        <strain evidence="1">Duluth1</strain>
        <tissue evidence="1">Whole animal</tissue>
    </source>
</reference>
<evidence type="ECO:0000313" key="1">
    <source>
        <dbReference type="EMBL" id="KAH3867561.1"/>
    </source>
</evidence>
<dbReference type="Proteomes" id="UP000828390">
    <property type="component" value="Unassembled WGS sequence"/>
</dbReference>
<reference evidence="1" key="1">
    <citation type="journal article" date="2019" name="bioRxiv">
        <title>The Genome of the Zebra Mussel, Dreissena polymorpha: A Resource for Invasive Species Research.</title>
        <authorList>
            <person name="McCartney M.A."/>
            <person name="Auch B."/>
            <person name="Kono T."/>
            <person name="Mallez S."/>
            <person name="Zhang Y."/>
            <person name="Obille A."/>
            <person name="Becker A."/>
            <person name="Abrahante J.E."/>
            <person name="Garbe J."/>
            <person name="Badalamenti J.P."/>
            <person name="Herman A."/>
            <person name="Mangelson H."/>
            <person name="Liachko I."/>
            <person name="Sullivan S."/>
            <person name="Sone E.D."/>
            <person name="Koren S."/>
            <person name="Silverstein K.A.T."/>
            <person name="Beckman K.B."/>
            <person name="Gohl D.M."/>
        </authorList>
    </citation>
    <scope>NUCLEOTIDE SEQUENCE</scope>
    <source>
        <strain evidence="1">Duluth1</strain>
        <tissue evidence="1">Whole animal</tissue>
    </source>
</reference>